<evidence type="ECO:0000256" key="1">
    <source>
        <dbReference type="ARBA" id="ARBA00023016"/>
    </source>
</evidence>
<dbReference type="PANTHER" id="PTHR11527">
    <property type="entry name" value="HEAT-SHOCK PROTEIN 20 FAMILY MEMBER"/>
    <property type="match status" value="1"/>
</dbReference>
<feature type="domain" description="SHSP" evidence="5">
    <location>
        <begin position="71"/>
        <end position="230"/>
    </location>
</feature>
<evidence type="ECO:0000313" key="6">
    <source>
        <dbReference type="EMBL" id="ORX75256.1"/>
    </source>
</evidence>
<comment type="caution">
    <text evidence="6">The sequence shown here is derived from an EMBL/GenBank/DDBJ whole genome shotgun (WGS) entry which is preliminary data.</text>
</comment>
<gene>
    <name evidence="6" type="ORF">BCR32DRAFT_329885</name>
</gene>
<evidence type="ECO:0000256" key="2">
    <source>
        <dbReference type="PROSITE-ProRule" id="PRU00285"/>
    </source>
</evidence>
<sequence>MSLYFYEQRRPFENTLFDVFNDDDFFSFHHPLRHQHCHRHALNRRRNPYRSLEKQLCKVFNDCKDEENSLFKLVDYNPNINLSEDEKNYYIHADLPGMTKDQVKMELNEDRILTISGERESIYDNNEEKEQKEEKQEKGKEENTEKSTENMETEEGNTTTNTTTEENKKNNENRKYSMIECSYGKFSRSFTLPEDANLDGIQAKMENGVLEVVINKIETPKLQNRCIQIQ</sequence>
<dbReference type="InterPro" id="IPR031107">
    <property type="entry name" value="Small_HSP"/>
</dbReference>
<dbReference type="STRING" id="1754192.A0A1Y1WPR5"/>
<proteinExistence type="inferred from homology"/>
<dbReference type="SUPFAM" id="SSF49764">
    <property type="entry name" value="HSP20-like chaperones"/>
    <property type="match status" value="1"/>
</dbReference>
<organism evidence="6 7">
    <name type="scientific">Anaeromyces robustus</name>
    <dbReference type="NCBI Taxonomy" id="1754192"/>
    <lineage>
        <taxon>Eukaryota</taxon>
        <taxon>Fungi</taxon>
        <taxon>Fungi incertae sedis</taxon>
        <taxon>Chytridiomycota</taxon>
        <taxon>Chytridiomycota incertae sedis</taxon>
        <taxon>Neocallimastigomycetes</taxon>
        <taxon>Neocallimastigales</taxon>
        <taxon>Neocallimastigaceae</taxon>
        <taxon>Anaeromyces</taxon>
    </lineage>
</organism>
<comment type="similarity">
    <text evidence="2 3">Belongs to the small heat shock protein (HSP20) family.</text>
</comment>
<keyword evidence="7" id="KW-1185">Reference proteome</keyword>
<dbReference type="AlphaFoldDB" id="A0A1Y1WPR5"/>
<reference evidence="6 7" key="1">
    <citation type="submission" date="2016-08" db="EMBL/GenBank/DDBJ databases">
        <title>A Parts List for Fungal Cellulosomes Revealed by Comparative Genomics.</title>
        <authorList>
            <consortium name="DOE Joint Genome Institute"/>
            <person name="Haitjema C.H."/>
            <person name="Gilmore S.P."/>
            <person name="Henske J.K."/>
            <person name="Solomon K.V."/>
            <person name="De Groot R."/>
            <person name="Kuo A."/>
            <person name="Mondo S.J."/>
            <person name="Salamov A.A."/>
            <person name="Labutti K."/>
            <person name="Zhao Z."/>
            <person name="Chiniquy J."/>
            <person name="Barry K."/>
            <person name="Brewer H.M."/>
            <person name="Purvine S.O."/>
            <person name="Wright A.T."/>
            <person name="Boxma B."/>
            <person name="Van Alen T."/>
            <person name="Hackstein J.H."/>
            <person name="Baker S.E."/>
            <person name="Grigoriev I.V."/>
            <person name="O'Malley M.A."/>
        </authorList>
    </citation>
    <scope>NUCLEOTIDE SEQUENCE [LARGE SCALE GENOMIC DNA]</scope>
    <source>
        <strain evidence="6 7">S4</strain>
    </source>
</reference>
<reference evidence="6 7" key="2">
    <citation type="submission" date="2016-08" db="EMBL/GenBank/DDBJ databases">
        <title>Pervasive Adenine N6-methylation of Active Genes in Fungi.</title>
        <authorList>
            <consortium name="DOE Joint Genome Institute"/>
            <person name="Mondo S.J."/>
            <person name="Dannebaum R.O."/>
            <person name="Kuo R.C."/>
            <person name="Labutti K."/>
            <person name="Haridas S."/>
            <person name="Kuo A."/>
            <person name="Salamov A."/>
            <person name="Ahrendt S.R."/>
            <person name="Lipzen A."/>
            <person name="Sullivan W."/>
            <person name="Andreopoulos W.B."/>
            <person name="Clum A."/>
            <person name="Lindquist E."/>
            <person name="Daum C."/>
            <person name="Ramamoorthy G.K."/>
            <person name="Gryganskyi A."/>
            <person name="Culley D."/>
            <person name="Magnuson J.K."/>
            <person name="James T.Y."/>
            <person name="O'Malley M.A."/>
            <person name="Stajich J.E."/>
            <person name="Spatafora J.W."/>
            <person name="Visel A."/>
            <person name="Grigoriev I.V."/>
        </authorList>
    </citation>
    <scope>NUCLEOTIDE SEQUENCE [LARGE SCALE GENOMIC DNA]</scope>
    <source>
        <strain evidence="6 7">S4</strain>
    </source>
</reference>
<dbReference type="OrthoDB" id="1431247at2759"/>
<evidence type="ECO:0000313" key="7">
    <source>
        <dbReference type="Proteomes" id="UP000193944"/>
    </source>
</evidence>
<keyword evidence="1" id="KW-0346">Stress response</keyword>
<feature type="region of interest" description="Disordered" evidence="4">
    <location>
        <begin position="116"/>
        <end position="173"/>
    </location>
</feature>
<evidence type="ECO:0000259" key="5">
    <source>
        <dbReference type="PROSITE" id="PS01031"/>
    </source>
</evidence>
<feature type="compositionally biased region" description="Basic and acidic residues" evidence="4">
    <location>
        <begin position="116"/>
        <end position="149"/>
    </location>
</feature>
<dbReference type="Gene3D" id="2.60.40.790">
    <property type="match status" value="1"/>
</dbReference>
<evidence type="ECO:0000256" key="4">
    <source>
        <dbReference type="SAM" id="MobiDB-lite"/>
    </source>
</evidence>
<evidence type="ECO:0000256" key="3">
    <source>
        <dbReference type="RuleBase" id="RU003616"/>
    </source>
</evidence>
<dbReference type="InterPro" id="IPR002068">
    <property type="entry name" value="A-crystallin/Hsp20_dom"/>
</dbReference>
<dbReference type="Proteomes" id="UP000193944">
    <property type="component" value="Unassembled WGS sequence"/>
</dbReference>
<accession>A0A1Y1WPR5</accession>
<dbReference type="CDD" id="cd06464">
    <property type="entry name" value="ACD_sHsps-like"/>
    <property type="match status" value="1"/>
</dbReference>
<dbReference type="EMBL" id="MCFG01000368">
    <property type="protein sequence ID" value="ORX75256.1"/>
    <property type="molecule type" value="Genomic_DNA"/>
</dbReference>
<dbReference type="Pfam" id="PF00011">
    <property type="entry name" value="HSP20"/>
    <property type="match status" value="2"/>
</dbReference>
<name>A0A1Y1WPR5_9FUNG</name>
<dbReference type="InterPro" id="IPR008978">
    <property type="entry name" value="HSP20-like_chaperone"/>
</dbReference>
<dbReference type="PROSITE" id="PS01031">
    <property type="entry name" value="SHSP"/>
    <property type="match status" value="1"/>
</dbReference>
<protein>
    <submittedName>
        <fullName evidence="6">HSP20-like chaperone</fullName>
    </submittedName>
</protein>